<dbReference type="InterPro" id="IPR041275">
    <property type="entry name" value="EspB_PE"/>
</dbReference>
<evidence type="ECO:0008006" key="6">
    <source>
        <dbReference type="Google" id="ProtNLM"/>
    </source>
</evidence>
<feature type="domain" description="ESX-1 secretion-associated protein EspB PPE" evidence="3">
    <location>
        <begin position="137"/>
        <end position="286"/>
    </location>
</feature>
<feature type="region of interest" description="Disordered" evidence="1">
    <location>
        <begin position="1"/>
        <end position="34"/>
    </location>
</feature>
<protein>
    <recommendedName>
        <fullName evidence="6">ESX-1 secretion-associated protein EspB PE domain-containing protein</fullName>
    </recommendedName>
</protein>
<evidence type="ECO:0000313" key="5">
    <source>
        <dbReference type="Proteomes" id="UP001558474"/>
    </source>
</evidence>
<sequence>MANELGWTSDGMKQAASKVEEFPASASTGVSAPGAPNQLDITKAAISQLQASSDTLKGMLDAGDVESKRMASALRAAADAFDKVVSQSKEAFDKQMHSDRARPSHDVETVVPSAVDMLAAPTIVDVPYPAAGEWDFFNDWRTVAKAIHSGDTAASELKRFRDDWNTYKDWLPTHAKDFVAPDGKGTAAEAYTQAMQRLGSWWSDMGAECERLAQQADKLIAAHEKLVGDHPTMEDVKTFDDTNWLILAPGARALQYGYFQTRSERAMSEYANGASLQEIRPGKPPSIRGVPSTNPGGPAGVNPPQGGGGPTSGGGGGGGGTPEMPEIPSMDTPSMSPASADPSAGQGSGGSPSGGSPSGGSPSSGGGAPSGG</sequence>
<comment type="caution">
    <text evidence="4">The sequence shown here is derived from an EMBL/GenBank/DDBJ whole genome shotgun (WGS) entry which is preliminary data.</text>
</comment>
<dbReference type="InterPro" id="IPR038332">
    <property type="entry name" value="PPE_sf"/>
</dbReference>
<feature type="compositionally biased region" description="Gly residues" evidence="1">
    <location>
        <begin position="305"/>
        <end position="321"/>
    </location>
</feature>
<feature type="region of interest" description="Disordered" evidence="1">
    <location>
        <begin position="275"/>
        <end position="372"/>
    </location>
</feature>
<dbReference type="Proteomes" id="UP001558474">
    <property type="component" value="Unassembled WGS sequence"/>
</dbReference>
<dbReference type="EMBL" id="JBDLOU010000107">
    <property type="protein sequence ID" value="MEX3742597.1"/>
    <property type="molecule type" value="Genomic_DNA"/>
</dbReference>
<name>A0ABV3VMH9_9MYCO</name>
<evidence type="ECO:0000259" key="2">
    <source>
        <dbReference type="Pfam" id="PF18625"/>
    </source>
</evidence>
<gene>
    <name evidence="4" type="ORF">ABFW12_30600</name>
</gene>
<accession>A0ABV3VMH9</accession>
<organism evidence="4 5">
    <name type="scientific">Mycolicibacterium porcinum</name>
    <dbReference type="NCBI Taxonomy" id="39693"/>
    <lineage>
        <taxon>Bacteria</taxon>
        <taxon>Bacillati</taxon>
        <taxon>Actinomycetota</taxon>
        <taxon>Actinomycetes</taxon>
        <taxon>Mycobacteriales</taxon>
        <taxon>Mycobacteriaceae</taxon>
        <taxon>Mycolicibacterium</taxon>
    </lineage>
</organism>
<dbReference type="InterPro" id="IPR054056">
    <property type="entry name" value="EspB_PPE"/>
</dbReference>
<keyword evidence="5" id="KW-1185">Reference proteome</keyword>
<feature type="compositionally biased region" description="Low complexity" evidence="1">
    <location>
        <begin position="333"/>
        <end position="345"/>
    </location>
</feature>
<dbReference type="Pfam" id="PF18625">
    <property type="entry name" value="EspB_PE"/>
    <property type="match status" value="1"/>
</dbReference>
<evidence type="ECO:0000259" key="3">
    <source>
        <dbReference type="Pfam" id="PF21856"/>
    </source>
</evidence>
<reference evidence="4 5" key="1">
    <citation type="submission" date="2024-04" db="EMBL/GenBank/DDBJ databases">
        <title>Genomic Markers of Mycobacteria.</title>
        <authorList>
            <person name="Soliman M.S."/>
            <person name="Elkholy A."/>
            <person name="Soliman N.S."/>
            <person name="Abbas A."/>
            <person name="Khayrat S."/>
            <person name="Shawky S."/>
        </authorList>
    </citation>
    <scope>NUCLEOTIDE SEQUENCE [LARGE SCALE GENOMIC DNA]</scope>
    <source>
        <strain evidence="4 5">Egy-CU-AM5</strain>
    </source>
</reference>
<dbReference type="RefSeq" id="WP_368574391.1">
    <property type="nucleotide sequence ID" value="NZ_JBDLOU010000107.1"/>
</dbReference>
<evidence type="ECO:0000313" key="4">
    <source>
        <dbReference type="EMBL" id="MEX3742597.1"/>
    </source>
</evidence>
<feature type="domain" description="ESX-1 secretion-associated protein EspB PE" evidence="2">
    <location>
        <begin position="13"/>
        <end position="84"/>
    </location>
</feature>
<proteinExistence type="predicted"/>
<evidence type="ECO:0000256" key="1">
    <source>
        <dbReference type="SAM" id="MobiDB-lite"/>
    </source>
</evidence>
<dbReference type="Pfam" id="PF21856">
    <property type="entry name" value="EspB_PPE"/>
    <property type="match status" value="1"/>
</dbReference>
<dbReference type="Gene3D" id="1.20.1260.20">
    <property type="entry name" value="PPE superfamily"/>
    <property type="match status" value="1"/>
</dbReference>
<feature type="compositionally biased region" description="Gly residues" evidence="1">
    <location>
        <begin position="346"/>
        <end position="372"/>
    </location>
</feature>
<feature type="non-terminal residue" evidence="4">
    <location>
        <position position="372"/>
    </location>
</feature>